<feature type="chain" id="PRO_5002056515" evidence="1">
    <location>
        <begin position="20"/>
        <end position="39"/>
    </location>
</feature>
<accession>A0A0B0MKJ3</accession>
<dbReference type="AlphaFoldDB" id="A0A0B0MKJ3"/>
<comment type="caution">
    <text evidence="2">The sequence shown here is derived from an EMBL/GenBank/DDBJ whole genome shotgun (WGS) entry which is preliminary data.</text>
</comment>
<keyword evidence="1" id="KW-0732">Signal</keyword>
<proteinExistence type="predicted"/>
<feature type="signal peptide" evidence="1">
    <location>
        <begin position="1"/>
        <end position="19"/>
    </location>
</feature>
<sequence>MLLNVRVVVFLLVVEYQAGLQVALYQDLLEGNIAYLVPG</sequence>
<evidence type="ECO:0000313" key="3">
    <source>
        <dbReference type="Proteomes" id="UP000032142"/>
    </source>
</evidence>
<organism evidence="2 3">
    <name type="scientific">Gossypium arboreum</name>
    <name type="common">Tree cotton</name>
    <name type="synonym">Gossypium nanking</name>
    <dbReference type="NCBI Taxonomy" id="29729"/>
    <lineage>
        <taxon>Eukaryota</taxon>
        <taxon>Viridiplantae</taxon>
        <taxon>Streptophyta</taxon>
        <taxon>Embryophyta</taxon>
        <taxon>Tracheophyta</taxon>
        <taxon>Spermatophyta</taxon>
        <taxon>Magnoliopsida</taxon>
        <taxon>eudicotyledons</taxon>
        <taxon>Gunneridae</taxon>
        <taxon>Pentapetalae</taxon>
        <taxon>rosids</taxon>
        <taxon>malvids</taxon>
        <taxon>Malvales</taxon>
        <taxon>Malvaceae</taxon>
        <taxon>Malvoideae</taxon>
        <taxon>Gossypium</taxon>
    </lineage>
</organism>
<dbReference type="EMBL" id="JRRC01106204">
    <property type="protein sequence ID" value="KHF99983.1"/>
    <property type="molecule type" value="Genomic_DNA"/>
</dbReference>
<evidence type="ECO:0000256" key="1">
    <source>
        <dbReference type="SAM" id="SignalP"/>
    </source>
</evidence>
<name>A0A0B0MKJ3_GOSAR</name>
<protein>
    <submittedName>
        <fullName evidence="2">Uncharacterized protein</fullName>
    </submittedName>
</protein>
<keyword evidence="3" id="KW-1185">Reference proteome</keyword>
<gene>
    <name evidence="2" type="ORF">F383_38740</name>
</gene>
<reference evidence="3" key="1">
    <citation type="submission" date="2014-09" db="EMBL/GenBank/DDBJ databases">
        <authorList>
            <person name="Mudge J."/>
            <person name="Ramaraj T."/>
            <person name="Lindquist I.E."/>
            <person name="Bharti A.K."/>
            <person name="Sundararajan A."/>
            <person name="Cameron C.T."/>
            <person name="Woodward J.E."/>
            <person name="May G.D."/>
            <person name="Brubaker C."/>
            <person name="Broadhvest J."/>
            <person name="Wilkins T.A."/>
        </authorList>
    </citation>
    <scope>NUCLEOTIDE SEQUENCE</scope>
    <source>
        <strain evidence="3">cv. AKA8401</strain>
    </source>
</reference>
<dbReference type="Proteomes" id="UP000032142">
    <property type="component" value="Unassembled WGS sequence"/>
</dbReference>
<evidence type="ECO:0000313" key="2">
    <source>
        <dbReference type="EMBL" id="KHF99983.1"/>
    </source>
</evidence>